<dbReference type="EMBL" id="JAUIQD010000001">
    <property type="protein sequence ID" value="KAK3363940.1"/>
    <property type="molecule type" value="Genomic_DNA"/>
</dbReference>
<dbReference type="GO" id="GO:0006508">
    <property type="term" value="P:proteolysis"/>
    <property type="evidence" value="ECO:0007669"/>
    <property type="project" value="UniProtKB-KW"/>
</dbReference>
<comment type="caution">
    <text evidence="6">The sequence shown here is derived from an EMBL/GenBank/DDBJ whole genome shotgun (WGS) entry which is preliminary data.</text>
</comment>
<keyword evidence="3" id="KW-0378">Hydrolase</keyword>
<dbReference type="InterPro" id="IPR038765">
    <property type="entry name" value="Papain-like_cys_pep_sf"/>
</dbReference>
<proteinExistence type="inferred from homology"/>
<dbReference type="InterPro" id="IPR003653">
    <property type="entry name" value="Peptidase_C48_C"/>
</dbReference>
<comment type="similarity">
    <text evidence="1">Belongs to the peptidase C48 family.</text>
</comment>
<evidence type="ECO:0000259" key="5">
    <source>
        <dbReference type="PROSITE" id="PS50600"/>
    </source>
</evidence>
<evidence type="ECO:0000256" key="1">
    <source>
        <dbReference type="ARBA" id="ARBA00005234"/>
    </source>
</evidence>
<evidence type="ECO:0000313" key="7">
    <source>
        <dbReference type="Proteomes" id="UP001275084"/>
    </source>
</evidence>
<keyword evidence="2" id="KW-0645">Protease</keyword>
<reference evidence="6" key="2">
    <citation type="submission" date="2023-06" db="EMBL/GenBank/DDBJ databases">
        <authorList>
            <consortium name="Lawrence Berkeley National Laboratory"/>
            <person name="Haridas S."/>
            <person name="Hensen N."/>
            <person name="Bonometti L."/>
            <person name="Westerberg I."/>
            <person name="Brannstrom I.O."/>
            <person name="Guillou S."/>
            <person name="Cros-Aarteil S."/>
            <person name="Calhoun S."/>
            <person name="Kuo A."/>
            <person name="Mondo S."/>
            <person name="Pangilinan J."/>
            <person name="Riley R."/>
            <person name="Labutti K."/>
            <person name="Andreopoulos B."/>
            <person name="Lipzen A."/>
            <person name="Chen C."/>
            <person name="Yanf M."/>
            <person name="Daum C."/>
            <person name="Ng V."/>
            <person name="Clum A."/>
            <person name="Steindorff A."/>
            <person name="Ohm R."/>
            <person name="Martin F."/>
            <person name="Silar P."/>
            <person name="Natvig D."/>
            <person name="Lalanne C."/>
            <person name="Gautier V."/>
            <person name="Ament-Velasquez S.L."/>
            <person name="Kruys A."/>
            <person name="Hutchinson M.I."/>
            <person name="Powell A.J."/>
            <person name="Barry K."/>
            <person name="Miller A.N."/>
            <person name="Grigoriev I.V."/>
            <person name="Debuchy R."/>
            <person name="Gladieux P."/>
            <person name="Thoren M.H."/>
            <person name="Johannesson H."/>
        </authorList>
    </citation>
    <scope>NUCLEOTIDE SEQUENCE</scope>
    <source>
        <strain evidence="6">CBS 955.72</strain>
    </source>
</reference>
<dbReference type="Gene3D" id="3.40.395.10">
    <property type="entry name" value="Adenoviral Proteinase, Chain A"/>
    <property type="match status" value="1"/>
</dbReference>
<evidence type="ECO:0000256" key="2">
    <source>
        <dbReference type="ARBA" id="ARBA00022670"/>
    </source>
</evidence>
<accession>A0AAJ0HW06</accession>
<gene>
    <name evidence="6" type="ORF">B0T25DRAFT_513810</name>
</gene>
<dbReference type="SUPFAM" id="SSF54001">
    <property type="entry name" value="Cysteine proteinases"/>
    <property type="match status" value="1"/>
</dbReference>
<feature type="domain" description="Ubiquitin-like protease family profile" evidence="5">
    <location>
        <begin position="1"/>
        <end position="303"/>
    </location>
</feature>
<keyword evidence="7" id="KW-1185">Reference proteome</keyword>
<name>A0AAJ0HW06_9PEZI</name>
<reference evidence="6" key="1">
    <citation type="journal article" date="2023" name="Mol. Phylogenet. Evol.">
        <title>Genome-scale phylogeny and comparative genomics of the fungal order Sordariales.</title>
        <authorList>
            <person name="Hensen N."/>
            <person name="Bonometti L."/>
            <person name="Westerberg I."/>
            <person name="Brannstrom I.O."/>
            <person name="Guillou S."/>
            <person name="Cros-Aarteil S."/>
            <person name="Calhoun S."/>
            <person name="Haridas S."/>
            <person name="Kuo A."/>
            <person name="Mondo S."/>
            <person name="Pangilinan J."/>
            <person name="Riley R."/>
            <person name="LaButti K."/>
            <person name="Andreopoulos B."/>
            <person name="Lipzen A."/>
            <person name="Chen C."/>
            <person name="Yan M."/>
            <person name="Daum C."/>
            <person name="Ng V."/>
            <person name="Clum A."/>
            <person name="Steindorff A."/>
            <person name="Ohm R.A."/>
            <person name="Martin F."/>
            <person name="Silar P."/>
            <person name="Natvig D.O."/>
            <person name="Lalanne C."/>
            <person name="Gautier V."/>
            <person name="Ament-Velasquez S.L."/>
            <person name="Kruys A."/>
            <person name="Hutchinson M.I."/>
            <person name="Powell A.J."/>
            <person name="Barry K."/>
            <person name="Miller A.N."/>
            <person name="Grigoriev I.V."/>
            <person name="Debuchy R."/>
            <person name="Gladieux P."/>
            <person name="Hiltunen Thoren M."/>
            <person name="Johannesson H."/>
        </authorList>
    </citation>
    <scope>NUCLEOTIDE SEQUENCE</scope>
    <source>
        <strain evidence="6">CBS 955.72</strain>
    </source>
</reference>
<evidence type="ECO:0000256" key="3">
    <source>
        <dbReference type="ARBA" id="ARBA00022801"/>
    </source>
</evidence>
<sequence>MAFDNDQDLDALKDYIPQEMLFGGKLNDAMINTHLLNYLNTPGNVCVQNSFFYKKLSDSNWTFKLNVDSKNYFMVPVHKGDHWSLAIVKIPQQTNIIDCSLVPLFFTEEFLLNPTRFIEKAITPETTENDWDFRPLAVQEAAYQHLQPLVAHGDEADDIDWVSDGDGVSNGHEVDGGNVDSGDVDDGNVDDGDEVDNEDVTMSGETFVNNSIIATREGQPHTPHSTHQSAMEQEVLALCHKLQKGLLISNQEPKVEEIESMSTYITKLEGLPNLEVSIIKQTKIYKVLKEILKLSNIPKEEKF</sequence>
<dbReference type="PROSITE" id="PS50600">
    <property type="entry name" value="ULP_PROTEASE"/>
    <property type="match status" value="1"/>
</dbReference>
<feature type="region of interest" description="Disordered" evidence="4">
    <location>
        <begin position="157"/>
        <end position="189"/>
    </location>
</feature>
<dbReference type="GO" id="GO:0008234">
    <property type="term" value="F:cysteine-type peptidase activity"/>
    <property type="evidence" value="ECO:0007669"/>
    <property type="project" value="InterPro"/>
</dbReference>
<dbReference type="Proteomes" id="UP001275084">
    <property type="component" value="Unassembled WGS sequence"/>
</dbReference>
<evidence type="ECO:0000256" key="4">
    <source>
        <dbReference type="SAM" id="MobiDB-lite"/>
    </source>
</evidence>
<dbReference type="AlphaFoldDB" id="A0AAJ0HW06"/>
<organism evidence="6 7">
    <name type="scientific">Lasiosphaeria hispida</name>
    <dbReference type="NCBI Taxonomy" id="260671"/>
    <lineage>
        <taxon>Eukaryota</taxon>
        <taxon>Fungi</taxon>
        <taxon>Dikarya</taxon>
        <taxon>Ascomycota</taxon>
        <taxon>Pezizomycotina</taxon>
        <taxon>Sordariomycetes</taxon>
        <taxon>Sordariomycetidae</taxon>
        <taxon>Sordariales</taxon>
        <taxon>Lasiosphaeriaceae</taxon>
        <taxon>Lasiosphaeria</taxon>
    </lineage>
</organism>
<evidence type="ECO:0000313" key="6">
    <source>
        <dbReference type="EMBL" id="KAK3363940.1"/>
    </source>
</evidence>
<protein>
    <recommendedName>
        <fullName evidence="5">Ubiquitin-like protease family profile domain-containing protein</fullName>
    </recommendedName>
</protein>
<dbReference type="GO" id="GO:0019783">
    <property type="term" value="F:ubiquitin-like protein peptidase activity"/>
    <property type="evidence" value="ECO:0007669"/>
    <property type="project" value="UniProtKB-ARBA"/>
</dbReference>